<evidence type="ECO:0000313" key="2">
    <source>
        <dbReference type="Proteomes" id="UP000479132"/>
    </source>
</evidence>
<proteinExistence type="predicted"/>
<sequence length="60" mass="6856">MIKSTAGKHLMMPVPVTRGLLSLFIIQNAFHAREERAYERIATRFMRNCKSNFNSLITGS</sequence>
<dbReference type="AlphaFoldDB" id="A0A6M1TD21"/>
<organism evidence="1 2">
    <name type="scientific">Fodinibius halophilus</name>
    <dbReference type="NCBI Taxonomy" id="1736908"/>
    <lineage>
        <taxon>Bacteria</taxon>
        <taxon>Pseudomonadati</taxon>
        <taxon>Balneolota</taxon>
        <taxon>Balneolia</taxon>
        <taxon>Balneolales</taxon>
        <taxon>Balneolaceae</taxon>
        <taxon>Fodinibius</taxon>
    </lineage>
</organism>
<reference evidence="1 2" key="1">
    <citation type="submission" date="2020-02" db="EMBL/GenBank/DDBJ databases">
        <title>Aliifodinibius halophilus 2W32, complete genome.</title>
        <authorList>
            <person name="Li Y."/>
            <person name="Wu S."/>
        </authorList>
    </citation>
    <scope>NUCLEOTIDE SEQUENCE [LARGE SCALE GENOMIC DNA]</scope>
    <source>
        <strain evidence="1 2">2W32</strain>
    </source>
</reference>
<protein>
    <submittedName>
        <fullName evidence="1">Uncharacterized protein</fullName>
    </submittedName>
</protein>
<accession>A0A6M1TD21</accession>
<dbReference type="RefSeq" id="WP_165268754.1">
    <property type="nucleotide sequence ID" value="NZ_JAALLS010000012.1"/>
</dbReference>
<dbReference type="EMBL" id="JAALLS010000012">
    <property type="protein sequence ID" value="NGP88724.1"/>
    <property type="molecule type" value="Genomic_DNA"/>
</dbReference>
<name>A0A6M1TD21_9BACT</name>
<keyword evidence="2" id="KW-1185">Reference proteome</keyword>
<gene>
    <name evidence="1" type="ORF">G3569_10180</name>
</gene>
<comment type="caution">
    <text evidence="1">The sequence shown here is derived from an EMBL/GenBank/DDBJ whole genome shotgun (WGS) entry which is preliminary data.</text>
</comment>
<evidence type="ECO:0000313" key="1">
    <source>
        <dbReference type="EMBL" id="NGP88724.1"/>
    </source>
</evidence>
<dbReference type="Proteomes" id="UP000479132">
    <property type="component" value="Unassembled WGS sequence"/>
</dbReference>